<dbReference type="SUPFAM" id="SSF54373">
    <property type="entry name" value="FAD-linked reductases, C-terminal domain"/>
    <property type="match status" value="1"/>
</dbReference>
<feature type="domain" description="Glucose-methanol-choline oxidoreductase C-terminal" evidence="8">
    <location>
        <begin position="457"/>
        <end position="605"/>
    </location>
</feature>
<dbReference type="InterPro" id="IPR012132">
    <property type="entry name" value="GMC_OxRdtase"/>
</dbReference>
<dbReference type="Pfam" id="PF05199">
    <property type="entry name" value="GMC_oxred_C"/>
    <property type="match status" value="1"/>
</dbReference>
<evidence type="ECO:0008006" key="11">
    <source>
        <dbReference type="Google" id="ProtNLM"/>
    </source>
</evidence>
<keyword evidence="4 6" id="KW-0274">FAD</keyword>
<sequence length="629" mass="68279">MGLFSTSTLNENPSSYATPAAFAPSTVQEAQRAATYDYVIIGGGTAGCVLASRLSEDANVSVLVLEAGGTNNVLETQAPLTFGKLFKTDKDWNYETVPQGTVANRELFWPRGKMIGGSSSMNAMMYHHCSYTDYDEWEKEFGCKGWGYKDMQPYFRKAEQYTPNVGRAQVDPVHRGSDGLWQVGHSHLSEIGGKGFVGGCIETGIPFNPDINTPRGTEGVTHIMTFIDKNGRRSSAATAYLPPAVQKRSNLTIGVKVMVTRVIFDRNSSSRPRAIAVELEKERGGQKYYVSARTKIVLSAGSINTPQTLMLSGVGPRATLERHGIPVVLDNPNVGQHLKDHFCTSTILCKAKPQYTLDFLGSQIGALPALARWLVTGGGPLTNNVGECAAFFRSTDEKLPGTHALTKPENKPAFHGSLGIGPDLEVIGCPLQYLDHGFKTAQHGDGVFSMVPIGLRPKSVGEISIRSADAWDKAVIDPRYWTDEGDNDRKVLLAGVRICLKIAHSDALKPYLEQMPVDNDPSSFYWPYCADPDQITDDQIWNWMTRDAFTLYHPVASARMGPSAAESVLDLDLDVHGIDGLAVCDASVFPEQIAGHPTAAVIAVAEKHAELLKRAAKANADALPATPRL</sequence>
<evidence type="ECO:0000256" key="1">
    <source>
        <dbReference type="ARBA" id="ARBA00001974"/>
    </source>
</evidence>
<comment type="similarity">
    <text evidence="2">Belongs to the GMC oxidoreductase family.</text>
</comment>
<dbReference type="InterPro" id="IPR000172">
    <property type="entry name" value="GMC_OxRdtase_N"/>
</dbReference>
<gene>
    <name evidence="9" type="ORF">PFL1_06634</name>
</gene>
<dbReference type="SUPFAM" id="SSF51905">
    <property type="entry name" value="FAD/NAD(P)-binding domain"/>
    <property type="match status" value="1"/>
</dbReference>
<evidence type="ECO:0000256" key="2">
    <source>
        <dbReference type="ARBA" id="ARBA00010790"/>
    </source>
</evidence>
<dbReference type="OrthoDB" id="269227at2759"/>
<proteinExistence type="inferred from homology"/>
<dbReference type="AlphaFoldDB" id="A0A061H0J8"/>
<protein>
    <recommendedName>
        <fullName evidence="11">Glucose-methanol-choline oxidoreductase N-terminal domain-containing protein</fullName>
    </recommendedName>
</protein>
<dbReference type="HOGENOM" id="CLU_002865_7_2_1"/>
<dbReference type="GeneID" id="19320706"/>
<dbReference type="EMBL" id="KE361650">
    <property type="protein sequence ID" value="EPQ25767.1"/>
    <property type="molecule type" value="Genomic_DNA"/>
</dbReference>
<dbReference type="InterPro" id="IPR036188">
    <property type="entry name" value="FAD/NAD-bd_sf"/>
</dbReference>
<dbReference type="Gene3D" id="3.50.50.60">
    <property type="entry name" value="FAD/NAD(P)-binding domain"/>
    <property type="match status" value="1"/>
</dbReference>
<evidence type="ECO:0000256" key="6">
    <source>
        <dbReference type="PIRSR" id="PIRSR000137-2"/>
    </source>
</evidence>
<accession>A0A061H0J8</accession>
<dbReference type="PANTHER" id="PTHR11552">
    <property type="entry name" value="GLUCOSE-METHANOL-CHOLINE GMC OXIDOREDUCTASE"/>
    <property type="match status" value="1"/>
</dbReference>
<evidence type="ECO:0000259" key="8">
    <source>
        <dbReference type="Pfam" id="PF05199"/>
    </source>
</evidence>
<organism evidence="9 10">
    <name type="scientific">Pseudozyma flocculosa PF-1</name>
    <dbReference type="NCBI Taxonomy" id="1277687"/>
    <lineage>
        <taxon>Eukaryota</taxon>
        <taxon>Fungi</taxon>
        <taxon>Dikarya</taxon>
        <taxon>Basidiomycota</taxon>
        <taxon>Ustilaginomycotina</taxon>
        <taxon>Ustilaginomycetes</taxon>
        <taxon>Ustilaginales</taxon>
        <taxon>Ustilaginaceae</taxon>
        <taxon>Pseudozyma</taxon>
    </lineage>
</organism>
<reference evidence="9 10" key="1">
    <citation type="journal article" date="2013" name="Plant Cell">
        <title>The transition from a phytopathogenic smut ancestor to an anamorphic biocontrol agent deciphered by comparative whole-genome analysis.</title>
        <authorList>
            <person name="Lefebvre F."/>
            <person name="Joly D.L."/>
            <person name="Labbe C."/>
            <person name="Teichmann B."/>
            <person name="Linning R."/>
            <person name="Belzile F."/>
            <person name="Bakkeren G."/>
            <person name="Belanger R.R."/>
        </authorList>
    </citation>
    <scope>NUCLEOTIDE SEQUENCE [LARGE SCALE GENOMIC DNA]</scope>
    <source>
        <strain evidence="9 10">PF-1</strain>
    </source>
</reference>
<evidence type="ECO:0000256" key="3">
    <source>
        <dbReference type="ARBA" id="ARBA00022630"/>
    </source>
</evidence>
<dbReference type="RefSeq" id="XP_007882371.1">
    <property type="nucleotide sequence ID" value="XM_007884180.1"/>
</dbReference>
<feature type="domain" description="Glucose-methanol-choline oxidoreductase N-terminal" evidence="7">
    <location>
        <begin position="36"/>
        <end position="342"/>
    </location>
</feature>
<dbReference type="Pfam" id="PF00732">
    <property type="entry name" value="GMC_oxred_N"/>
    <property type="match status" value="1"/>
</dbReference>
<dbReference type="GO" id="GO:0016614">
    <property type="term" value="F:oxidoreductase activity, acting on CH-OH group of donors"/>
    <property type="evidence" value="ECO:0007669"/>
    <property type="project" value="InterPro"/>
</dbReference>
<dbReference type="PANTHER" id="PTHR11552:SF147">
    <property type="entry name" value="CHOLINE DEHYDROGENASE, MITOCHONDRIAL"/>
    <property type="match status" value="1"/>
</dbReference>
<evidence type="ECO:0000313" key="9">
    <source>
        <dbReference type="EMBL" id="EPQ25767.1"/>
    </source>
</evidence>
<dbReference type="eggNOG" id="KOG1238">
    <property type="taxonomic scope" value="Eukaryota"/>
</dbReference>
<dbReference type="KEGG" id="pfp:PFL1_06634"/>
<evidence type="ECO:0000259" key="7">
    <source>
        <dbReference type="Pfam" id="PF00732"/>
    </source>
</evidence>
<keyword evidence="3" id="KW-0285">Flavoprotein</keyword>
<dbReference type="InterPro" id="IPR007867">
    <property type="entry name" value="GMC_OxRtase_C"/>
</dbReference>
<name>A0A061H0J8_9BASI</name>
<dbReference type="GO" id="GO:0050660">
    <property type="term" value="F:flavin adenine dinucleotide binding"/>
    <property type="evidence" value="ECO:0007669"/>
    <property type="project" value="InterPro"/>
</dbReference>
<evidence type="ECO:0000313" key="10">
    <source>
        <dbReference type="Proteomes" id="UP000053664"/>
    </source>
</evidence>
<evidence type="ECO:0000256" key="5">
    <source>
        <dbReference type="PIRSR" id="PIRSR000137-1"/>
    </source>
</evidence>
<dbReference type="PIRSF" id="PIRSF000137">
    <property type="entry name" value="Alcohol_oxidase"/>
    <property type="match status" value="1"/>
</dbReference>
<dbReference type="Gene3D" id="3.30.560.10">
    <property type="entry name" value="Glucose Oxidase, domain 3"/>
    <property type="match status" value="1"/>
</dbReference>
<feature type="active site" description="Proton donor" evidence="5">
    <location>
        <position position="553"/>
    </location>
</feature>
<feature type="binding site" evidence="6">
    <location>
        <position position="259"/>
    </location>
    <ligand>
        <name>FAD</name>
        <dbReference type="ChEBI" id="CHEBI:57692"/>
    </ligand>
</feature>
<feature type="active site" description="Proton acceptor" evidence="5">
    <location>
        <position position="596"/>
    </location>
</feature>
<dbReference type="Proteomes" id="UP000053664">
    <property type="component" value="Unassembled WGS sequence"/>
</dbReference>
<comment type="cofactor">
    <cofactor evidence="1 6">
        <name>FAD</name>
        <dbReference type="ChEBI" id="CHEBI:57692"/>
    </cofactor>
</comment>
<evidence type="ECO:0000256" key="4">
    <source>
        <dbReference type="ARBA" id="ARBA00022827"/>
    </source>
</evidence>